<evidence type="ECO:0000313" key="2">
    <source>
        <dbReference type="Proteomes" id="UP000640274"/>
    </source>
</evidence>
<protein>
    <submittedName>
        <fullName evidence="1">Cyclic lactone autoinducer peptide</fullName>
    </submittedName>
</protein>
<dbReference type="AlphaFoldDB" id="A0A934J4P1"/>
<dbReference type="InterPro" id="IPR009229">
    <property type="entry name" value="AgrD"/>
</dbReference>
<reference evidence="1" key="1">
    <citation type="submission" date="2020-12" db="EMBL/GenBank/DDBJ databases">
        <authorList>
            <person name="Huq M.A."/>
        </authorList>
    </citation>
    <scope>NUCLEOTIDE SEQUENCE</scope>
    <source>
        <strain evidence="1">MAHUQ-46</strain>
    </source>
</reference>
<organism evidence="1 2">
    <name type="scientific">Paenibacillus roseus</name>
    <dbReference type="NCBI Taxonomy" id="2798579"/>
    <lineage>
        <taxon>Bacteria</taxon>
        <taxon>Bacillati</taxon>
        <taxon>Bacillota</taxon>
        <taxon>Bacilli</taxon>
        <taxon>Bacillales</taxon>
        <taxon>Paenibacillaceae</taxon>
        <taxon>Paenibacillus</taxon>
    </lineage>
</organism>
<sequence length="39" mass="4231">MKQLIAKHVSTALNRIAAYFAATASPVAGHRPELPEELK</sequence>
<dbReference type="EMBL" id="JAELUP010000035">
    <property type="protein sequence ID" value="MBJ6361609.1"/>
    <property type="molecule type" value="Genomic_DNA"/>
</dbReference>
<proteinExistence type="predicted"/>
<name>A0A934J4P1_9BACL</name>
<evidence type="ECO:0000313" key="1">
    <source>
        <dbReference type="EMBL" id="MBJ6361609.1"/>
    </source>
</evidence>
<dbReference type="Proteomes" id="UP000640274">
    <property type="component" value="Unassembled WGS sequence"/>
</dbReference>
<keyword evidence="2" id="KW-1185">Reference proteome</keyword>
<dbReference type="NCBIfam" id="TIGR04223">
    <property type="entry name" value="quorum_AgrD"/>
    <property type="match status" value="1"/>
</dbReference>
<gene>
    <name evidence="1" type="ORF">JFN88_09915</name>
</gene>
<accession>A0A934J4P1</accession>
<dbReference type="RefSeq" id="WP_199019165.1">
    <property type="nucleotide sequence ID" value="NZ_JAELUP010000035.1"/>
</dbReference>
<comment type="caution">
    <text evidence="1">The sequence shown here is derived from an EMBL/GenBank/DDBJ whole genome shotgun (WGS) entry which is preliminary data.</text>
</comment>